<dbReference type="InterPro" id="IPR022635">
    <property type="entry name" value="DNA_polIII_beta_C"/>
</dbReference>
<evidence type="ECO:0000256" key="1">
    <source>
        <dbReference type="ARBA" id="ARBA00004496"/>
    </source>
</evidence>
<accession>A0A2M6W001</accession>
<keyword evidence="6" id="KW-0235">DNA replication</keyword>
<dbReference type="GO" id="GO:0006271">
    <property type="term" value="P:DNA strand elongation involved in DNA replication"/>
    <property type="evidence" value="ECO:0007669"/>
    <property type="project" value="TreeGrafter"/>
</dbReference>
<dbReference type="SUPFAM" id="SSF55979">
    <property type="entry name" value="DNA clamp"/>
    <property type="match status" value="2"/>
</dbReference>
<dbReference type="GO" id="GO:0009360">
    <property type="term" value="C:DNA polymerase III complex"/>
    <property type="evidence" value="ECO:0007669"/>
    <property type="project" value="InterPro"/>
</dbReference>
<keyword evidence="8" id="KW-0238">DNA-binding</keyword>
<dbReference type="InterPro" id="IPR001001">
    <property type="entry name" value="DNA_polIII_beta"/>
</dbReference>
<feature type="non-terminal residue" evidence="11">
    <location>
        <position position="1"/>
    </location>
</feature>
<dbReference type="InterPro" id="IPR046938">
    <property type="entry name" value="DNA_clamp_sf"/>
</dbReference>
<name>A0A2M6W001_9BACT</name>
<evidence type="ECO:0000256" key="6">
    <source>
        <dbReference type="ARBA" id="ARBA00022705"/>
    </source>
</evidence>
<evidence type="ECO:0000256" key="5">
    <source>
        <dbReference type="ARBA" id="ARBA00022695"/>
    </source>
</evidence>
<comment type="subcellular location">
    <subcellularLocation>
        <location evidence="1">Cytoplasm</location>
    </subcellularLocation>
</comment>
<dbReference type="SMART" id="SM00480">
    <property type="entry name" value="POL3Bc"/>
    <property type="match status" value="1"/>
</dbReference>
<dbReference type="EMBL" id="PFBZ01000205">
    <property type="protein sequence ID" value="PIT86131.1"/>
    <property type="molecule type" value="Genomic_DNA"/>
</dbReference>
<dbReference type="GO" id="GO:0003677">
    <property type="term" value="F:DNA binding"/>
    <property type="evidence" value="ECO:0007669"/>
    <property type="project" value="UniProtKB-KW"/>
</dbReference>
<evidence type="ECO:0000256" key="4">
    <source>
        <dbReference type="ARBA" id="ARBA00022679"/>
    </source>
</evidence>
<dbReference type="Pfam" id="PF02768">
    <property type="entry name" value="DNA_pol3_beta_3"/>
    <property type="match status" value="1"/>
</dbReference>
<dbReference type="Pfam" id="PF02767">
    <property type="entry name" value="DNA_pol3_beta_2"/>
    <property type="match status" value="1"/>
</dbReference>
<evidence type="ECO:0000256" key="8">
    <source>
        <dbReference type="ARBA" id="ARBA00023125"/>
    </source>
</evidence>
<feature type="domain" description="DNA polymerase III beta sliding clamp central" evidence="9">
    <location>
        <begin position="19"/>
        <end position="132"/>
    </location>
</feature>
<proteinExistence type="inferred from homology"/>
<keyword evidence="3" id="KW-0963">Cytoplasm</keyword>
<evidence type="ECO:0000256" key="2">
    <source>
        <dbReference type="ARBA" id="ARBA00010752"/>
    </source>
</evidence>
<reference evidence="12" key="1">
    <citation type="submission" date="2017-09" db="EMBL/GenBank/DDBJ databases">
        <title>Depth-based differentiation of microbial function through sediment-hosted aquifers and enrichment of novel symbionts in the deep terrestrial subsurface.</title>
        <authorList>
            <person name="Probst A.J."/>
            <person name="Ladd B."/>
            <person name="Jarett J.K."/>
            <person name="Geller-Mcgrath D.E."/>
            <person name="Sieber C.M.K."/>
            <person name="Emerson J.B."/>
            <person name="Anantharaman K."/>
            <person name="Thomas B.C."/>
            <person name="Malmstrom R."/>
            <person name="Stieglmeier M."/>
            <person name="Klingl A."/>
            <person name="Woyke T."/>
            <person name="Ryan C.M."/>
            <person name="Banfield J.F."/>
        </authorList>
    </citation>
    <scope>NUCLEOTIDE SEQUENCE [LARGE SCALE GENOMIC DNA]</scope>
</reference>
<evidence type="ECO:0000259" key="9">
    <source>
        <dbReference type="Pfam" id="PF02767"/>
    </source>
</evidence>
<evidence type="ECO:0000256" key="7">
    <source>
        <dbReference type="ARBA" id="ARBA00022932"/>
    </source>
</evidence>
<dbReference type="InterPro" id="IPR022637">
    <property type="entry name" value="DNA_polIII_beta_cen"/>
</dbReference>
<dbReference type="CDD" id="cd00140">
    <property type="entry name" value="beta_clamp"/>
    <property type="match status" value="1"/>
</dbReference>
<evidence type="ECO:0000256" key="3">
    <source>
        <dbReference type="ARBA" id="ARBA00022490"/>
    </source>
</evidence>
<keyword evidence="7" id="KW-0239">DNA-directed DNA polymerase</keyword>
<dbReference type="NCBIfam" id="TIGR00663">
    <property type="entry name" value="dnan"/>
    <property type="match status" value="1"/>
</dbReference>
<dbReference type="PANTHER" id="PTHR30478:SF0">
    <property type="entry name" value="BETA SLIDING CLAMP"/>
    <property type="match status" value="1"/>
</dbReference>
<protein>
    <submittedName>
        <fullName evidence="11">DNA polymerase III subunit beta</fullName>
    </submittedName>
</protein>
<comment type="caution">
    <text evidence="11">The sequence shown here is derived from an EMBL/GenBank/DDBJ whole genome shotgun (WGS) entry which is preliminary data.</text>
</comment>
<evidence type="ECO:0000313" key="12">
    <source>
        <dbReference type="Proteomes" id="UP000229362"/>
    </source>
</evidence>
<dbReference type="Proteomes" id="UP000229362">
    <property type="component" value="Unassembled WGS sequence"/>
</dbReference>
<dbReference type="PANTHER" id="PTHR30478">
    <property type="entry name" value="DNA POLYMERASE III SUBUNIT BETA"/>
    <property type="match status" value="1"/>
</dbReference>
<feature type="domain" description="DNA polymerase III beta sliding clamp C-terminal" evidence="10">
    <location>
        <begin position="134"/>
        <end position="254"/>
    </location>
</feature>
<comment type="similarity">
    <text evidence="2">Belongs to the beta sliding clamp family.</text>
</comment>
<dbReference type="GO" id="GO:0003887">
    <property type="term" value="F:DNA-directed DNA polymerase activity"/>
    <property type="evidence" value="ECO:0007669"/>
    <property type="project" value="UniProtKB-KW"/>
</dbReference>
<evidence type="ECO:0000259" key="10">
    <source>
        <dbReference type="Pfam" id="PF02768"/>
    </source>
</evidence>
<keyword evidence="4" id="KW-0808">Transferase</keyword>
<dbReference type="GO" id="GO:0005737">
    <property type="term" value="C:cytoplasm"/>
    <property type="evidence" value="ECO:0007669"/>
    <property type="project" value="UniProtKB-SubCell"/>
</dbReference>
<sequence length="256" mass="28053">PHEDFPVLTFNPKTITCTLDAKTLIGGLGTVVYCASQSTVKPELASVYVSGKKNILTLTATDSYRLAEKNITHKSIPEFDAVLVPAKNAVELMRIFDVVGGETQISVEESQVLFLGENISISSRIIEGTFPDYKQIIPQKSTSTATLLKQDLLTSLKRATPFLDGLQQVTLTINPSEKVFSIQAKNNEVGEYTDALDAALTGEEITMHYNYRYFIDALPTLASDSITLSFVGYGKPVVVKGVGDESFLYLVMPMNR</sequence>
<dbReference type="GO" id="GO:0008408">
    <property type="term" value="F:3'-5' exonuclease activity"/>
    <property type="evidence" value="ECO:0007669"/>
    <property type="project" value="InterPro"/>
</dbReference>
<organism evidence="11 12">
    <name type="scientific">Candidatus Magasanikbacteria bacterium CG10_big_fil_rev_8_21_14_0_10_43_6</name>
    <dbReference type="NCBI Taxonomy" id="1974650"/>
    <lineage>
        <taxon>Bacteria</taxon>
        <taxon>Candidatus Magasanikiibacteriota</taxon>
    </lineage>
</organism>
<dbReference type="Gene3D" id="3.10.150.10">
    <property type="entry name" value="DNA Polymerase III, subunit A, domain 2"/>
    <property type="match status" value="2"/>
</dbReference>
<keyword evidence="5" id="KW-0548">Nucleotidyltransferase</keyword>
<gene>
    <name evidence="11" type="primary">dnaN</name>
    <name evidence="11" type="ORF">COU33_04840</name>
</gene>
<dbReference type="AlphaFoldDB" id="A0A2M6W001"/>
<evidence type="ECO:0000313" key="11">
    <source>
        <dbReference type="EMBL" id="PIT86131.1"/>
    </source>
</evidence>